<organism evidence="2">
    <name type="scientific">Selaginella moellendorffii</name>
    <name type="common">Spikemoss</name>
    <dbReference type="NCBI Taxonomy" id="88036"/>
    <lineage>
        <taxon>Eukaryota</taxon>
        <taxon>Viridiplantae</taxon>
        <taxon>Streptophyta</taxon>
        <taxon>Embryophyta</taxon>
        <taxon>Tracheophyta</taxon>
        <taxon>Lycopodiopsida</taxon>
        <taxon>Selaginellales</taxon>
        <taxon>Selaginellaceae</taxon>
        <taxon>Selaginella</taxon>
    </lineage>
</organism>
<keyword evidence="2" id="KW-1185">Reference proteome</keyword>
<evidence type="ECO:0000313" key="2">
    <source>
        <dbReference type="Proteomes" id="UP000001514"/>
    </source>
</evidence>
<dbReference type="Gramene" id="EFJ35874">
    <property type="protein sequence ID" value="EFJ35874"/>
    <property type="gene ID" value="SELMODRAFT_438151"/>
</dbReference>
<dbReference type="Proteomes" id="UP000001514">
    <property type="component" value="Unassembled WGS sequence"/>
</dbReference>
<dbReference type="HOGENOM" id="CLU_1296287_0_0_1"/>
<dbReference type="STRING" id="88036.D8QUH8"/>
<dbReference type="AlphaFoldDB" id="D8QUH8"/>
<reference evidence="1 2" key="1">
    <citation type="journal article" date="2011" name="Science">
        <title>The Selaginella genome identifies genetic changes associated with the evolution of vascular plants.</title>
        <authorList>
            <person name="Banks J.A."/>
            <person name="Nishiyama T."/>
            <person name="Hasebe M."/>
            <person name="Bowman J.L."/>
            <person name="Gribskov M."/>
            <person name="dePamphilis C."/>
            <person name="Albert V.A."/>
            <person name="Aono N."/>
            <person name="Aoyama T."/>
            <person name="Ambrose B.A."/>
            <person name="Ashton N.W."/>
            <person name="Axtell M.J."/>
            <person name="Barker E."/>
            <person name="Barker M.S."/>
            <person name="Bennetzen J.L."/>
            <person name="Bonawitz N.D."/>
            <person name="Chapple C."/>
            <person name="Cheng C."/>
            <person name="Correa L.G."/>
            <person name="Dacre M."/>
            <person name="DeBarry J."/>
            <person name="Dreyer I."/>
            <person name="Elias M."/>
            <person name="Engstrom E.M."/>
            <person name="Estelle M."/>
            <person name="Feng L."/>
            <person name="Finet C."/>
            <person name="Floyd S.K."/>
            <person name="Frommer W.B."/>
            <person name="Fujita T."/>
            <person name="Gramzow L."/>
            <person name="Gutensohn M."/>
            <person name="Harholt J."/>
            <person name="Hattori M."/>
            <person name="Heyl A."/>
            <person name="Hirai T."/>
            <person name="Hiwatashi Y."/>
            <person name="Ishikawa M."/>
            <person name="Iwata M."/>
            <person name="Karol K.G."/>
            <person name="Koehler B."/>
            <person name="Kolukisaoglu U."/>
            <person name="Kubo M."/>
            <person name="Kurata T."/>
            <person name="Lalonde S."/>
            <person name="Li K."/>
            <person name="Li Y."/>
            <person name="Litt A."/>
            <person name="Lyons E."/>
            <person name="Manning G."/>
            <person name="Maruyama T."/>
            <person name="Michael T.P."/>
            <person name="Mikami K."/>
            <person name="Miyazaki S."/>
            <person name="Morinaga S."/>
            <person name="Murata T."/>
            <person name="Mueller-Roeber B."/>
            <person name="Nelson D.R."/>
            <person name="Obara M."/>
            <person name="Oguri Y."/>
            <person name="Olmstead R.G."/>
            <person name="Onodera N."/>
            <person name="Petersen B.L."/>
            <person name="Pils B."/>
            <person name="Prigge M."/>
            <person name="Rensing S.A."/>
            <person name="Riano-Pachon D.M."/>
            <person name="Roberts A.W."/>
            <person name="Sato Y."/>
            <person name="Scheller H.V."/>
            <person name="Schulz B."/>
            <person name="Schulz C."/>
            <person name="Shakirov E.V."/>
            <person name="Shibagaki N."/>
            <person name="Shinohara N."/>
            <person name="Shippen D.E."/>
            <person name="Soerensen I."/>
            <person name="Sotooka R."/>
            <person name="Sugimoto N."/>
            <person name="Sugita M."/>
            <person name="Sumikawa N."/>
            <person name="Tanurdzic M."/>
            <person name="Theissen G."/>
            <person name="Ulvskov P."/>
            <person name="Wakazuki S."/>
            <person name="Weng J.K."/>
            <person name="Willats W.W."/>
            <person name="Wipf D."/>
            <person name="Wolf P.G."/>
            <person name="Yang L."/>
            <person name="Zimmer A.D."/>
            <person name="Zhu Q."/>
            <person name="Mitros T."/>
            <person name="Hellsten U."/>
            <person name="Loque D."/>
            <person name="Otillar R."/>
            <person name="Salamov A."/>
            <person name="Schmutz J."/>
            <person name="Shapiro H."/>
            <person name="Lindquist E."/>
            <person name="Lucas S."/>
            <person name="Rokhsar D."/>
            <person name="Grigoriev I.V."/>
        </authorList>
    </citation>
    <scope>NUCLEOTIDE SEQUENCE [LARGE SCALE GENOMIC DNA]</scope>
</reference>
<name>D8QUH8_SELML</name>
<proteinExistence type="predicted"/>
<dbReference type="eggNOG" id="ENOG502S9RZ">
    <property type="taxonomic scope" value="Eukaryota"/>
</dbReference>
<dbReference type="InParanoid" id="D8QUH8"/>
<evidence type="ECO:0000313" key="1">
    <source>
        <dbReference type="EMBL" id="EFJ35874.1"/>
    </source>
</evidence>
<sequence>MNKNLLTERALRDVFEITSYITVGTEDNPFEYGHRPPLPSQLTGKQFMTNPGKHGKTIDVYFQKEHPWVSDGDPYADRIMYAELQPERYKGFLTSDFSKRDEFSNVVRTNQYREQLKMDYKHSVKSLETMAKKMKKLEKDATKSERKPTRFEGPKYLYDIGKPGLSITPFCSKCHHETYYCQHRAAYCCNNPGIEKVEVFNRNKSSDLVEVFA</sequence>
<dbReference type="KEGG" id="smo:SELMODRAFT_438151"/>
<gene>
    <name evidence="1" type="ORF">SELMODRAFT_438151</name>
</gene>
<protein>
    <submittedName>
        <fullName evidence="1">Uncharacterized protein</fullName>
    </submittedName>
</protein>
<dbReference type="EMBL" id="GL377567">
    <property type="protein sequence ID" value="EFJ35874.1"/>
    <property type="molecule type" value="Genomic_DNA"/>
</dbReference>
<dbReference type="OMA" id="AKHAHRP"/>
<accession>D8QUH8</accession>